<gene>
    <name evidence="1" type="ORF">PoB_006113300</name>
</gene>
<dbReference type="EMBL" id="BLXT01006926">
    <property type="protein sequence ID" value="GFO34628.1"/>
    <property type="molecule type" value="Genomic_DNA"/>
</dbReference>
<reference evidence="1 2" key="1">
    <citation type="journal article" date="2021" name="Elife">
        <title>Chloroplast acquisition without the gene transfer in kleptoplastic sea slugs, Plakobranchus ocellatus.</title>
        <authorList>
            <person name="Maeda T."/>
            <person name="Takahashi S."/>
            <person name="Yoshida T."/>
            <person name="Shimamura S."/>
            <person name="Takaki Y."/>
            <person name="Nagai Y."/>
            <person name="Toyoda A."/>
            <person name="Suzuki Y."/>
            <person name="Arimoto A."/>
            <person name="Ishii H."/>
            <person name="Satoh N."/>
            <person name="Nishiyama T."/>
            <person name="Hasebe M."/>
            <person name="Maruyama T."/>
            <person name="Minagawa J."/>
            <person name="Obokata J."/>
            <person name="Shigenobu S."/>
        </authorList>
    </citation>
    <scope>NUCLEOTIDE SEQUENCE [LARGE SCALE GENOMIC DNA]</scope>
</reference>
<dbReference type="AlphaFoldDB" id="A0AAV4CRW0"/>
<evidence type="ECO:0000313" key="1">
    <source>
        <dbReference type="EMBL" id="GFO34628.1"/>
    </source>
</evidence>
<accession>A0AAV4CRW0</accession>
<proteinExistence type="predicted"/>
<dbReference type="Proteomes" id="UP000735302">
    <property type="component" value="Unassembled WGS sequence"/>
</dbReference>
<protein>
    <submittedName>
        <fullName evidence="1">Uncharacterized protein</fullName>
    </submittedName>
</protein>
<evidence type="ECO:0000313" key="2">
    <source>
        <dbReference type="Proteomes" id="UP000735302"/>
    </source>
</evidence>
<name>A0AAV4CRW0_9GAST</name>
<keyword evidence="2" id="KW-1185">Reference proteome</keyword>
<organism evidence="1 2">
    <name type="scientific">Plakobranchus ocellatus</name>
    <dbReference type="NCBI Taxonomy" id="259542"/>
    <lineage>
        <taxon>Eukaryota</taxon>
        <taxon>Metazoa</taxon>
        <taxon>Spiralia</taxon>
        <taxon>Lophotrochozoa</taxon>
        <taxon>Mollusca</taxon>
        <taxon>Gastropoda</taxon>
        <taxon>Heterobranchia</taxon>
        <taxon>Euthyneura</taxon>
        <taxon>Panpulmonata</taxon>
        <taxon>Sacoglossa</taxon>
        <taxon>Placobranchoidea</taxon>
        <taxon>Plakobranchidae</taxon>
        <taxon>Plakobranchus</taxon>
    </lineage>
</organism>
<comment type="caution">
    <text evidence="1">The sequence shown here is derived from an EMBL/GenBank/DDBJ whole genome shotgun (WGS) entry which is preliminary data.</text>
</comment>
<sequence length="110" mass="12243">MSRIVRCWDSSVLWCKAASMLWCSGRVLGGSQDGFLEVLMTVEVLMTGSWRFSGRVLGGSQDGFLEVLSTGTCRFARRILEGSQDCFIKASLNYSAIVQMSDKQHQIKLI</sequence>